<keyword evidence="1" id="KW-0732">Signal</keyword>
<keyword evidence="4" id="KW-1185">Reference proteome</keyword>
<proteinExistence type="predicted"/>
<protein>
    <submittedName>
        <fullName evidence="3">PorT family protein</fullName>
    </submittedName>
</protein>
<dbReference type="InterPro" id="IPR025665">
    <property type="entry name" value="Beta-barrel_OMP_2"/>
</dbReference>
<evidence type="ECO:0000313" key="4">
    <source>
        <dbReference type="Proteomes" id="UP000535020"/>
    </source>
</evidence>
<comment type="caution">
    <text evidence="3">The sequence shown here is derived from an EMBL/GenBank/DDBJ whole genome shotgun (WGS) entry which is preliminary data.</text>
</comment>
<evidence type="ECO:0000256" key="1">
    <source>
        <dbReference type="SAM" id="SignalP"/>
    </source>
</evidence>
<feature type="signal peptide" evidence="1">
    <location>
        <begin position="1"/>
        <end position="18"/>
    </location>
</feature>
<dbReference type="AlphaFoldDB" id="A0A7Y9C7J2"/>
<accession>A0A7Y9C7J2</accession>
<dbReference type="Proteomes" id="UP000535020">
    <property type="component" value="Unassembled WGS sequence"/>
</dbReference>
<sequence>MKKLLFIAALLAGSLVQAQGRVKPMVRAGLNIARLTNAEDDRVTDFYVGAGVSFKFSKRYTLQPEINYSRQGGSLYEFDPTYGAYKADIEAQYVGIAVTNKIYIVEGFHFLAGPAIDFKVGDNHDDVEGFDFGIYGGVGYTLPLGLTIEARIKQGFVDIFGSNVNTGDEYDEDYNDDVNDIRLNQVISIGVSYNF</sequence>
<feature type="chain" id="PRO_5030998543" evidence="1">
    <location>
        <begin position="19"/>
        <end position="195"/>
    </location>
</feature>
<gene>
    <name evidence="3" type="ORF">HZF10_10825</name>
</gene>
<feature type="domain" description="Outer membrane protein beta-barrel" evidence="2">
    <location>
        <begin position="18"/>
        <end position="160"/>
    </location>
</feature>
<dbReference type="Pfam" id="PF13568">
    <property type="entry name" value="OMP_b-brl_2"/>
    <property type="match status" value="1"/>
</dbReference>
<evidence type="ECO:0000313" key="3">
    <source>
        <dbReference type="EMBL" id="NYA71417.1"/>
    </source>
</evidence>
<reference evidence="3 4" key="1">
    <citation type="submission" date="2020-07" db="EMBL/GenBank/DDBJ databases">
        <authorList>
            <person name="Sun Q."/>
        </authorList>
    </citation>
    <scope>NUCLEOTIDE SEQUENCE [LARGE SCALE GENOMIC DNA]</scope>
    <source>
        <strain evidence="3 4">MAH-1</strain>
    </source>
</reference>
<name>A0A7Y9C7J2_9FLAO</name>
<dbReference type="RefSeq" id="WP_176006226.1">
    <property type="nucleotide sequence ID" value="NZ_JABWMI010000011.1"/>
</dbReference>
<organism evidence="3 4">
    <name type="scientific">Flavobacterium agri</name>
    <dbReference type="NCBI Taxonomy" id="2743471"/>
    <lineage>
        <taxon>Bacteria</taxon>
        <taxon>Pseudomonadati</taxon>
        <taxon>Bacteroidota</taxon>
        <taxon>Flavobacteriia</taxon>
        <taxon>Flavobacteriales</taxon>
        <taxon>Flavobacteriaceae</taxon>
        <taxon>Flavobacterium</taxon>
    </lineage>
</organism>
<evidence type="ECO:0000259" key="2">
    <source>
        <dbReference type="Pfam" id="PF13568"/>
    </source>
</evidence>
<dbReference type="EMBL" id="JACBJI010000004">
    <property type="protein sequence ID" value="NYA71417.1"/>
    <property type="molecule type" value="Genomic_DNA"/>
</dbReference>